<evidence type="ECO:0000313" key="2">
    <source>
        <dbReference type="EMBL" id="QCW02028.1"/>
    </source>
</evidence>
<feature type="domain" description="Halobacterial output" evidence="1">
    <location>
        <begin position="24"/>
        <end position="97"/>
    </location>
</feature>
<proteinExistence type="predicted"/>
<dbReference type="RefSeq" id="WP_006184279.1">
    <property type="nucleotide sequence ID" value="NZ_CP040637.1"/>
</dbReference>
<dbReference type="Pfam" id="PF18545">
    <property type="entry name" value="HalOD1"/>
    <property type="match status" value="1"/>
</dbReference>
<reference evidence="3" key="1">
    <citation type="submission" date="2019-05" db="EMBL/GenBank/DDBJ databases">
        <title>Complete Genome Sequence and Methylation Pattern of the Halophilic Archaeon Natrinema pallidum BOL6-1.</title>
        <authorList>
            <person name="DasSarma P."/>
            <person name="DasSarma B.P."/>
            <person name="DasSarma S.L."/>
            <person name="Martinez F.L."/>
            <person name="Guzman D."/>
            <person name="Roberts R.J."/>
            <person name="DasSarma S."/>
        </authorList>
    </citation>
    <scope>NUCLEOTIDE SEQUENCE [LARGE SCALE GENOMIC DNA]</scope>
    <source>
        <strain evidence="3">BOL6-1</strain>
    </source>
</reference>
<organism evidence="2 3">
    <name type="scientific">Natrinema pallidum</name>
    <dbReference type="NCBI Taxonomy" id="69527"/>
    <lineage>
        <taxon>Archaea</taxon>
        <taxon>Methanobacteriati</taxon>
        <taxon>Methanobacteriota</taxon>
        <taxon>Stenosarchaea group</taxon>
        <taxon>Halobacteria</taxon>
        <taxon>Halobacteriales</taxon>
        <taxon>Natrialbaceae</taxon>
        <taxon>Natrinema</taxon>
    </lineage>
</organism>
<keyword evidence="3" id="KW-1185">Reference proteome</keyword>
<dbReference type="GeneID" id="96154637"/>
<accession>A0A4P9TBK8</accession>
<dbReference type="EMBL" id="CP040637">
    <property type="protein sequence ID" value="QCW02028.1"/>
    <property type="molecule type" value="Genomic_DNA"/>
</dbReference>
<sequence>METEPSTVESRPHDGDRTYQFEPETPLSETVIAAVAAESGLDELEIADEFGPLYDAVDPTALDSLFRSTPRTDRSVGSVTFAYATYRITVDQTGQVLLEDRD</sequence>
<evidence type="ECO:0000313" key="3">
    <source>
        <dbReference type="Proteomes" id="UP000307562"/>
    </source>
</evidence>
<dbReference type="InterPro" id="IPR040624">
    <property type="entry name" value="HalOD1"/>
</dbReference>
<dbReference type="AlphaFoldDB" id="A0A4P9TBK8"/>
<dbReference type="KEGG" id="npl:FGF80_01700"/>
<evidence type="ECO:0000259" key="1">
    <source>
        <dbReference type="Pfam" id="PF18545"/>
    </source>
</evidence>
<protein>
    <recommendedName>
        <fullName evidence="1">Halobacterial output domain-containing protein</fullName>
    </recommendedName>
</protein>
<gene>
    <name evidence="2" type="ORF">FGF80_01700</name>
</gene>
<name>A0A4P9TBK8_9EURY</name>
<dbReference type="Proteomes" id="UP000307562">
    <property type="component" value="Chromosome"/>
</dbReference>